<dbReference type="EMBL" id="BQKI01000076">
    <property type="protein sequence ID" value="GJN23164.1"/>
    <property type="molecule type" value="Genomic_DNA"/>
</dbReference>
<name>A0AAV5EKW5_ELECO</name>
<dbReference type="AlphaFoldDB" id="A0AAV5EKW5"/>
<feature type="domain" description="F-box" evidence="1">
    <location>
        <begin position="5"/>
        <end position="52"/>
    </location>
</feature>
<dbReference type="SMART" id="SM00256">
    <property type="entry name" value="FBOX"/>
    <property type="match status" value="1"/>
</dbReference>
<gene>
    <name evidence="2" type="primary">gb10789</name>
    <name evidence="2" type="ORF">PR202_gb10789</name>
</gene>
<dbReference type="PANTHER" id="PTHR34591:SF58">
    <property type="entry name" value="F-BOX DOMAIN-CONTAINING PROTEIN"/>
    <property type="match status" value="1"/>
</dbReference>
<evidence type="ECO:0000313" key="3">
    <source>
        <dbReference type="Proteomes" id="UP001054889"/>
    </source>
</evidence>
<dbReference type="InterPro" id="IPR001810">
    <property type="entry name" value="F-box_dom"/>
</dbReference>
<dbReference type="Gene3D" id="1.20.1280.50">
    <property type="match status" value="1"/>
</dbReference>
<dbReference type="Proteomes" id="UP001054889">
    <property type="component" value="Unassembled WGS sequence"/>
</dbReference>
<dbReference type="SUPFAM" id="SSF81383">
    <property type="entry name" value="F-box domain"/>
    <property type="match status" value="1"/>
</dbReference>
<sequence>MEDDEPARLFLPADVVAIILRHLPPRALAVSRSVCKSWRAVVDEGGKLRSDLLPLTLGGIFISLLYQPAPPLLFSPPTMGPGRIAGKLESFVKMEASWDILTILGSSNGLLFLEDQVVNPATRQWAPVPLCPVDRDVYSQGDVYFAFDPTLSPHYEVLFIQRLQDEGSEWPPSACAMWVLVWNWEVGGEDV</sequence>
<protein>
    <recommendedName>
        <fullName evidence="1">F-box domain-containing protein</fullName>
    </recommendedName>
</protein>
<dbReference type="PROSITE" id="PS50181">
    <property type="entry name" value="FBOX"/>
    <property type="match status" value="1"/>
</dbReference>
<dbReference type="InterPro" id="IPR036047">
    <property type="entry name" value="F-box-like_dom_sf"/>
</dbReference>
<organism evidence="2 3">
    <name type="scientific">Eleusine coracana subsp. coracana</name>
    <dbReference type="NCBI Taxonomy" id="191504"/>
    <lineage>
        <taxon>Eukaryota</taxon>
        <taxon>Viridiplantae</taxon>
        <taxon>Streptophyta</taxon>
        <taxon>Embryophyta</taxon>
        <taxon>Tracheophyta</taxon>
        <taxon>Spermatophyta</taxon>
        <taxon>Magnoliopsida</taxon>
        <taxon>Liliopsida</taxon>
        <taxon>Poales</taxon>
        <taxon>Poaceae</taxon>
        <taxon>PACMAD clade</taxon>
        <taxon>Chloridoideae</taxon>
        <taxon>Cynodonteae</taxon>
        <taxon>Eleusininae</taxon>
        <taxon>Eleusine</taxon>
    </lineage>
</organism>
<reference evidence="2" key="2">
    <citation type="submission" date="2021-12" db="EMBL/GenBank/DDBJ databases">
        <title>Resequencing data analysis of finger millet.</title>
        <authorList>
            <person name="Hatakeyama M."/>
            <person name="Aluri S."/>
            <person name="Balachadran M.T."/>
            <person name="Sivarajan S.R."/>
            <person name="Poveda L."/>
            <person name="Shimizu-Inatsugi R."/>
            <person name="Schlapbach R."/>
            <person name="Sreeman S.M."/>
            <person name="Shimizu K.K."/>
        </authorList>
    </citation>
    <scope>NUCLEOTIDE SEQUENCE</scope>
</reference>
<dbReference type="PANTHER" id="PTHR34591">
    <property type="entry name" value="OS03G0653100 PROTEIN-RELATED"/>
    <property type="match status" value="1"/>
</dbReference>
<keyword evidence="3" id="KW-1185">Reference proteome</keyword>
<comment type="caution">
    <text evidence="2">The sequence shown here is derived from an EMBL/GenBank/DDBJ whole genome shotgun (WGS) entry which is preliminary data.</text>
</comment>
<reference evidence="2" key="1">
    <citation type="journal article" date="2018" name="DNA Res.">
        <title>Multiple hybrid de novo genome assembly of finger millet, an orphan allotetraploid crop.</title>
        <authorList>
            <person name="Hatakeyama M."/>
            <person name="Aluri S."/>
            <person name="Balachadran M.T."/>
            <person name="Sivarajan S.R."/>
            <person name="Patrignani A."/>
            <person name="Gruter S."/>
            <person name="Poveda L."/>
            <person name="Shimizu-Inatsugi R."/>
            <person name="Baeten J."/>
            <person name="Francoijs K.J."/>
            <person name="Nataraja K.N."/>
            <person name="Reddy Y.A.N."/>
            <person name="Phadnis S."/>
            <person name="Ravikumar R.L."/>
            <person name="Schlapbach R."/>
            <person name="Sreeman S.M."/>
            <person name="Shimizu K.K."/>
        </authorList>
    </citation>
    <scope>NUCLEOTIDE SEQUENCE</scope>
</reference>
<proteinExistence type="predicted"/>
<dbReference type="Pfam" id="PF00646">
    <property type="entry name" value="F-box"/>
    <property type="match status" value="1"/>
</dbReference>
<evidence type="ECO:0000313" key="2">
    <source>
        <dbReference type="EMBL" id="GJN23164.1"/>
    </source>
</evidence>
<accession>A0AAV5EKW5</accession>
<evidence type="ECO:0000259" key="1">
    <source>
        <dbReference type="PROSITE" id="PS50181"/>
    </source>
</evidence>